<dbReference type="Proteomes" id="UP001205906">
    <property type="component" value="Unassembled WGS sequence"/>
</dbReference>
<dbReference type="InterPro" id="IPR036086">
    <property type="entry name" value="ParB/Sulfiredoxin_sf"/>
</dbReference>
<dbReference type="Gene3D" id="3.90.1530.10">
    <property type="entry name" value="Conserved hypothetical protein from pyrococcus furiosus pfu- 392566-001, ParB domain"/>
    <property type="match status" value="1"/>
</dbReference>
<reference evidence="2 3" key="1">
    <citation type="submission" date="2022-06" db="EMBL/GenBank/DDBJ databases">
        <title>Mesorhizobium sp. strain RP14 Genome sequencing and assembly.</title>
        <authorList>
            <person name="Kim I."/>
        </authorList>
    </citation>
    <scope>NUCLEOTIDE SEQUENCE [LARGE SCALE GENOMIC DNA]</scope>
    <source>
        <strain evidence="3">RP14(2022)</strain>
    </source>
</reference>
<feature type="non-terminal residue" evidence="2">
    <location>
        <position position="92"/>
    </location>
</feature>
<evidence type="ECO:0000313" key="2">
    <source>
        <dbReference type="EMBL" id="MCO6052214.1"/>
    </source>
</evidence>
<dbReference type="RefSeq" id="WP_252822529.1">
    <property type="nucleotide sequence ID" value="NZ_JAMXQS010000012.1"/>
</dbReference>
<dbReference type="EMBL" id="JAMXQS010000012">
    <property type="protein sequence ID" value="MCO6052214.1"/>
    <property type="molecule type" value="Genomic_DNA"/>
</dbReference>
<dbReference type="PANTHER" id="PTHR33375">
    <property type="entry name" value="CHROMOSOME-PARTITIONING PROTEIN PARB-RELATED"/>
    <property type="match status" value="1"/>
</dbReference>
<evidence type="ECO:0000313" key="3">
    <source>
        <dbReference type="Proteomes" id="UP001205906"/>
    </source>
</evidence>
<dbReference type="PANTHER" id="PTHR33375:SF1">
    <property type="entry name" value="CHROMOSOME-PARTITIONING PROTEIN PARB-RELATED"/>
    <property type="match status" value="1"/>
</dbReference>
<dbReference type="Pfam" id="PF02195">
    <property type="entry name" value="ParB_N"/>
    <property type="match status" value="1"/>
</dbReference>
<evidence type="ECO:0000259" key="1">
    <source>
        <dbReference type="SMART" id="SM00470"/>
    </source>
</evidence>
<comment type="caution">
    <text evidence="2">The sequence shown here is derived from an EMBL/GenBank/DDBJ whole genome shotgun (WGS) entry which is preliminary data.</text>
</comment>
<proteinExistence type="predicted"/>
<name>A0ABT1CBL7_9HYPH</name>
<keyword evidence="3" id="KW-1185">Reference proteome</keyword>
<organism evidence="2 3">
    <name type="scientific">Mesorhizobium liriopis</name>
    <dbReference type="NCBI Taxonomy" id="2953882"/>
    <lineage>
        <taxon>Bacteria</taxon>
        <taxon>Pseudomonadati</taxon>
        <taxon>Pseudomonadota</taxon>
        <taxon>Alphaproteobacteria</taxon>
        <taxon>Hyphomicrobiales</taxon>
        <taxon>Phyllobacteriaceae</taxon>
        <taxon>Mesorhizobium</taxon>
    </lineage>
</organism>
<dbReference type="InterPro" id="IPR003115">
    <property type="entry name" value="ParB_N"/>
</dbReference>
<sequence>MSDDVQNEQLDEGQSAGDRSLAITYRPLASLIPYARNARTHSDAQVAEIAASIREFGWTNPVLVDGDNGIIAGHGRVMAARKLRMRQVPVIE</sequence>
<protein>
    <submittedName>
        <fullName evidence="2">ParB/Srx family N-terminal domain-containing protein</fullName>
    </submittedName>
</protein>
<dbReference type="SMART" id="SM00470">
    <property type="entry name" value="ParB"/>
    <property type="match status" value="1"/>
</dbReference>
<dbReference type="SUPFAM" id="SSF110849">
    <property type="entry name" value="ParB/Sulfiredoxin"/>
    <property type="match status" value="1"/>
</dbReference>
<dbReference type="InterPro" id="IPR050336">
    <property type="entry name" value="Chromosome_partition/occlusion"/>
</dbReference>
<gene>
    <name evidence="2" type="ORF">NGM99_20715</name>
</gene>
<accession>A0ABT1CBL7</accession>
<feature type="domain" description="ParB-like N-terminal" evidence="1">
    <location>
        <begin position="24"/>
        <end position="92"/>
    </location>
</feature>
<dbReference type="CDD" id="cd16403">
    <property type="entry name" value="ParB_N_like_MT"/>
    <property type="match status" value="1"/>
</dbReference>